<proteinExistence type="predicted"/>
<evidence type="ECO:0000313" key="2">
    <source>
        <dbReference type="Proteomes" id="UP000634136"/>
    </source>
</evidence>
<evidence type="ECO:0000313" key="1">
    <source>
        <dbReference type="EMBL" id="KAF7839954.1"/>
    </source>
</evidence>
<organism evidence="1 2">
    <name type="scientific">Senna tora</name>
    <dbReference type="NCBI Taxonomy" id="362788"/>
    <lineage>
        <taxon>Eukaryota</taxon>
        <taxon>Viridiplantae</taxon>
        <taxon>Streptophyta</taxon>
        <taxon>Embryophyta</taxon>
        <taxon>Tracheophyta</taxon>
        <taxon>Spermatophyta</taxon>
        <taxon>Magnoliopsida</taxon>
        <taxon>eudicotyledons</taxon>
        <taxon>Gunneridae</taxon>
        <taxon>Pentapetalae</taxon>
        <taxon>rosids</taxon>
        <taxon>fabids</taxon>
        <taxon>Fabales</taxon>
        <taxon>Fabaceae</taxon>
        <taxon>Caesalpinioideae</taxon>
        <taxon>Cassia clade</taxon>
        <taxon>Senna</taxon>
    </lineage>
</organism>
<protein>
    <submittedName>
        <fullName evidence="1">Asparagine synthetase [glutamine-hydrolyzing] 2</fullName>
    </submittedName>
</protein>
<sequence>MYGVEKSPPRQLDDARTLGLRVIDATEDCKYSTHGGFACVYSEGEGEKQKMAK</sequence>
<name>A0A835CF77_9FABA</name>
<gene>
    <name evidence="1" type="ORF">G2W53_008436</name>
</gene>
<dbReference type="Proteomes" id="UP000634136">
    <property type="component" value="Unassembled WGS sequence"/>
</dbReference>
<dbReference type="EMBL" id="JAAIUW010000003">
    <property type="protein sequence ID" value="KAF7839954.1"/>
    <property type="molecule type" value="Genomic_DNA"/>
</dbReference>
<comment type="caution">
    <text evidence="1">The sequence shown here is derived from an EMBL/GenBank/DDBJ whole genome shotgun (WGS) entry which is preliminary data.</text>
</comment>
<reference evidence="1" key="1">
    <citation type="submission" date="2020-09" db="EMBL/GenBank/DDBJ databases">
        <title>Genome-Enabled Discovery of Anthraquinone Biosynthesis in Senna tora.</title>
        <authorList>
            <person name="Kang S.-H."/>
            <person name="Pandey R.P."/>
            <person name="Lee C.-M."/>
            <person name="Sim J.-S."/>
            <person name="Jeong J.-T."/>
            <person name="Choi B.-S."/>
            <person name="Jung M."/>
            <person name="Ginzburg D."/>
            <person name="Zhao K."/>
            <person name="Won S.Y."/>
            <person name="Oh T.-J."/>
            <person name="Yu Y."/>
            <person name="Kim N.-H."/>
            <person name="Lee O.R."/>
            <person name="Lee T.-H."/>
            <person name="Bashyal P."/>
            <person name="Kim T.-S."/>
            <person name="Lee W.-H."/>
            <person name="Kawkins C."/>
            <person name="Kim C.-K."/>
            <person name="Kim J.S."/>
            <person name="Ahn B.O."/>
            <person name="Rhee S.Y."/>
            <person name="Sohng J.K."/>
        </authorList>
    </citation>
    <scope>NUCLEOTIDE SEQUENCE</scope>
    <source>
        <tissue evidence="1">Leaf</tissue>
    </source>
</reference>
<keyword evidence="2" id="KW-1185">Reference proteome</keyword>
<accession>A0A835CF77</accession>
<dbReference type="AlphaFoldDB" id="A0A835CF77"/>